<dbReference type="SUPFAM" id="SSF47807">
    <property type="entry name" value="5' to 3' exonuclease, C-terminal subdomain"/>
    <property type="match status" value="1"/>
</dbReference>
<name>A0A3B1BY79_9ZZZZ</name>
<dbReference type="CDD" id="cd08637">
    <property type="entry name" value="DNA_pol_A_pol_I_C"/>
    <property type="match status" value="1"/>
</dbReference>
<dbReference type="AlphaFoldDB" id="A0A3B1BY79"/>
<dbReference type="InterPro" id="IPR018320">
    <property type="entry name" value="DNA_polymerase_1"/>
</dbReference>
<evidence type="ECO:0000259" key="16">
    <source>
        <dbReference type="SMART" id="SM00482"/>
    </source>
</evidence>
<evidence type="ECO:0000313" key="17">
    <source>
        <dbReference type="EMBL" id="VAX16438.1"/>
    </source>
</evidence>
<dbReference type="InterPro" id="IPR001098">
    <property type="entry name" value="DNA-dir_DNA_pol_A_palm_dom"/>
</dbReference>
<sequence length="891" mass="99478">MTPQKQSLYLIDGAGYYYRAYFAIRQYLSNSKGTPTNAVYGFALMLKKIMKDKAPDYALIVFDSKEKTFRHEMYELYKAHRPKMPEDLAVQLPFIDRLVEGYNLSAIREPGYEADDLIGTIAVKAARDGYDVVIATSDKDMMQLVGPGVRIFDPMKDKVIGPKEVKEKFGVGPDKVADVLGLMGDSSDNIPGVPGVGEKTAKALVIEHGGMEKALKAAEGMSKKKLRQNLIEYADQARLSKQLATIKLDSPVKFDPEKWKVGGPDNEKLKALYGELEFSKMLDEITPTAPKTPRNYIGVLDKETFDSMIKKLRESNGFAVDTETTSINPMAATLVGLSFSVKQGEAYYLPLRHDYEGAPSQLALEEILTEIKELLEDESIPKYGQNIKYDMIVLASEGISVKPVGFDTMIASYLLDPSGRHGLSALARERLGEKMIEYSDICGSGAKQVTFNLAPVDEAVEYSAEDADMTFRLTGILRAAIKKEGFEKLNDEIEIPLIDTLAKIERNGVLVDTAMLVKLGDALGSEIKEYQTRIIEEAGEEFNVNSPKQLGEILFGKLGLPGAKKTKTGFSTNQSVLENLADEHPLPRLVLEYRQLAKLKSTYADALPKMINLKTGRIHTSFNQTVTATGRLSSSDPNLQNIPVRTELGRRIRKAFIAPKGFTLLSSDYSQIELRLLAHFSDEKILLEAFSRDEDIHSRTAAEVFDVAPEFVTPDMRRVAKTVNFGIIYGQTAFGLSNELRIPRAEAQRYINNYFARYPGIRIYMDSLVATAKKKGYVTTIMGRRRYLPDINATNRQARQFAERNAVNSPIQGSAADLIKMAMNSIHRRLIKGEYEAMMILQVHDELVFEAPDKEIERLSAMVKEEMEGVYKLKVPLTVDIHTGANWDEAH</sequence>
<keyword evidence="10" id="KW-0239">DNA-directed DNA polymerase</keyword>
<organism evidence="17">
    <name type="scientific">hydrothermal vent metagenome</name>
    <dbReference type="NCBI Taxonomy" id="652676"/>
    <lineage>
        <taxon>unclassified sequences</taxon>
        <taxon>metagenomes</taxon>
        <taxon>ecological metagenomes</taxon>
    </lineage>
</organism>
<dbReference type="GO" id="GO:0006261">
    <property type="term" value="P:DNA-templated DNA replication"/>
    <property type="evidence" value="ECO:0007669"/>
    <property type="project" value="InterPro"/>
</dbReference>
<dbReference type="EC" id="2.7.7.7" evidence="2"/>
<dbReference type="Pfam" id="PF02739">
    <property type="entry name" value="5_3_exonuc_N"/>
    <property type="match status" value="1"/>
</dbReference>
<dbReference type="InterPro" id="IPR029060">
    <property type="entry name" value="PIN-like_dom_sf"/>
</dbReference>
<dbReference type="NCBIfam" id="NF004397">
    <property type="entry name" value="PRK05755.1"/>
    <property type="match status" value="1"/>
</dbReference>
<evidence type="ECO:0000256" key="11">
    <source>
        <dbReference type="ARBA" id="ARBA00023125"/>
    </source>
</evidence>
<dbReference type="Gene3D" id="3.30.70.370">
    <property type="match status" value="1"/>
</dbReference>
<evidence type="ECO:0000256" key="6">
    <source>
        <dbReference type="ARBA" id="ARBA00022722"/>
    </source>
</evidence>
<dbReference type="InterPro" id="IPR043502">
    <property type="entry name" value="DNA/RNA_pol_sf"/>
</dbReference>
<dbReference type="InterPro" id="IPR036279">
    <property type="entry name" value="5-3_exonuclease_C_sf"/>
</dbReference>
<comment type="similarity">
    <text evidence="1">Belongs to the DNA polymerase type-A family.</text>
</comment>
<dbReference type="FunFam" id="1.10.150.20:FF:000003">
    <property type="entry name" value="DNA polymerase I"/>
    <property type="match status" value="1"/>
</dbReference>
<dbReference type="FunFam" id="1.10.150.20:FF:000002">
    <property type="entry name" value="DNA polymerase I"/>
    <property type="match status" value="1"/>
</dbReference>
<evidence type="ECO:0000256" key="9">
    <source>
        <dbReference type="ARBA" id="ARBA00022839"/>
    </source>
</evidence>
<dbReference type="InterPro" id="IPR020045">
    <property type="entry name" value="DNA_polI_H3TH"/>
</dbReference>
<dbReference type="EMBL" id="UOGA01000066">
    <property type="protein sequence ID" value="VAX16438.1"/>
    <property type="molecule type" value="Genomic_DNA"/>
</dbReference>
<dbReference type="SMART" id="SM00474">
    <property type="entry name" value="35EXOc"/>
    <property type="match status" value="1"/>
</dbReference>
<reference evidence="17" key="1">
    <citation type="submission" date="2018-06" db="EMBL/GenBank/DDBJ databases">
        <authorList>
            <person name="Zhirakovskaya E."/>
        </authorList>
    </citation>
    <scope>NUCLEOTIDE SEQUENCE</scope>
</reference>
<dbReference type="InterPro" id="IPR002298">
    <property type="entry name" value="DNA_polymerase_A"/>
</dbReference>
<protein>
    <recommendedName>
        <fullName evidence="2">DNA-directed DNA polymerase</fullName>
        <ecNumber evidence="2">2.7.7.7</ecNumber>
    </recommendedName>
</protein>
<comment type="catalytic activity">
    <reaction evidence="13">
        <text>DNA(n) + a 2'-deoxyribonucleoside 5'-triphosphate = DNA(n+1) + diphosphate</text>
        <dbReference type="Rhea" id="RHEA:22508"/>
        <dbReference type="Rhea" id="RHEA-COMP:17339"/>
        <dbReference type="Rhea" id="RHEA-COMP:17340"/>
        <dbReference type="ChEBI" id="CHEBI:33019"/>
        <dbReference type="ChEBI" id="CHEBI:61560"/>
        <dbReference type="ChEBI" id="CHEBI:173112"/>
        <dbReference type="EC" id="2.7.7.7"/>
    </reaction>
</comment>
<accession>A0A3B1BY79</accession>
<keyword evidence="4 17" id="KW-0548">Nucleotidyltransferase</keyword>
<dbReference type="Gene3D" id="3.30.420.10">
    <property type="entry name" value="Ribonuclease H-like superfamily/Ribonuclease H"/>
    <property type="match status" value="1"/>
</dbReference>
<evidence type="ECO:0000256" key="13">
    <source>
        <dbReference type="ARBA" id="ARBA00049244"/>
    </source>
</evidence>
<keyword evidence="3 17" id="KW-0808">Transferase</keyword>
<dbReference type="InterPro" id="IPR020046">
    <property type="entry name" value="5-3_exonucl_a-hlix_arch_N"/>
</dbReference>
<keyword evidence="5" id="KW-0235">DNA replication</keyword>
<proteinExistence type="inferred from homology"/>
<evidence type="ECO:0000256" key="8">
    <source>
        <dbReference type="ARBA" id="ARBA00022801"/>
    </source>
</evidence>
<gene>
    <name evidence="17" type="ORF">MNBD_NITROSPINAE04-2179</name>
</gene>
<evidence type="ECO:0000256" key="7">
    <source>
        <dbReference type="ARBA" id="ARBA00022763"/>
    </source>
</evidence>
<dbReference type="InterPro" id="IPR012337">
    <property type="entry name" value="RNaseH-like_sf"/>
</dbReference>
<dbReference type="SUPFAM" id="SSF56672">
    <property type="entry name" value="DNA/RNA polymerases"/>
    <property type="match status" value="1"/>
</dbReference>
<dbReference type="Pfam" id="PF01612">
    <property type="entry name" value="DNA_pol_A_exo1"/>
    <property type="match status" value="1"/>
</dbReference>
<dbReference type="InterPro" id="IPR036397">
    <property type="entry name" value="RNaseH_sf"/>
</dbReference>
<dbReference type="PRINTS" id="PR00868">
    <property type="entry name" value="DNAPOLI"/>
</dbReference>
<evidence type="ECO:0000256" key="5">
    <source>
        <dbReference type="ARBA" id="ARBA00022705"/>
    </source>
</evidence>
<evidence type="ECO:0000259" key="15">
    <source>
        <dbReference type="SMART" id="SM00475"/>
    </source>
</evidence>
<dbReference type="InterPro" id="IPR002421">
    <property type="entry name" value="5-3_exonuclease"/>
</dbReference>
<keyword evidence="11" id="KW-0238">DNA-binding</keyword>
<evidence type="ECO:0000256" key="4">
    <source>
        <dbReference type="ARBA" id="ARBA00022695"/>
    </source>
</evidence>
<evidence type="ECO:0000256" key="10">
    <source>
        <dbReference type="ARBA" id="ARBA00022932"/>
    </source>
</evidence>
<dbReference type="Pfam" id="PF01367">
    <property type="entry name" value="5_3_exonuc"/>
    <property type="match status" value="1"/>
</dbReference>
<dbReference type="GO" id="GO:0006302">
    <property type="term" value="P:double-strand break repair"/>
    <property type="evidence" value="ECO:0007669"/>
    <property type="project" value="TreeGrafter"/>
</dbReference>
<dbReference type="Gene3D" id="1.10.150.20">
    <property type="entry name" value="5' to 3' exonuclease, C-terminal subdomain"/>
    <property type="match status" value="2"/>
</dbReference>
<evidence type="ECO:0000256" key="2">
    <source>
        <dbReference type="ARBA" id="ARBA00012417"/>
    </source>
</evidence>
<dbReference type="SMART" id="SM00279">
    <property type="entry name" value="HhH2"/>
    <property type="match status" value="1"/>
</dbReference>
<dbReference type="GO" id="GO:0003887">
    <property type="term" value="F:DNA-directed DNA polymerase activity"/>
    <property type="evidence" value="ECO:0007669"/>
    <property type="project" value="UniProtKB-KW"/>
</dbReference>
<dbReference type="FunFam" id="3.40.50.1010:FF:000001">
    <property type="entry name" value="DNA polymerase I"/>
    <property type="match status" value="1"/>
</dbReference>
<dbReference type="GO" id="GO:0008409">
    <property type="term" value="F:5'-3' exonuclease activity"/>
    <property type="evidence" value="ECO:0007669"/>
    <property type="project" value="InterPro"/>
</dbReference>
<dbReference type="SUPFAM" id="SSF88723">
    <property type="entry name" value="PIN domain-like"/>
    <property type="match status" value="1"/>
</dbReference>
<dbReference type="InterPro" id="IPR002562">
    <property type="entry name" value="3'-5'_exonuclease_dom"/>
</dbReference>
<dbReference type="Gene3D" id="1.20.1060.10">
    <property type="entry name" value="Taq DNA Polymerase, Chain T, domain 4"/>
    <property type="match status" value="1"/>
</dbReference>
<evidence type="ECO:0000259" key="14">
    <source>
        <dbReference type="SMART" id="SM00474"/>
    </source>
</evidence>
<dbReference type="CDD" id="cd06139">
    <property type="entry name" value="DNA_polA_I_Ecoli_like_exo"/>
    <property type="match status" value="1"/>
</dbReference>
<evidence type="ECO:0000256" key="3">
    <source>
        <dbReference type="ARBA" id="ARBA00022679"/>
    </source>
</evidence>
<keyword evidence="12" id="KW-0234">DNA repair</keyword>
<evidence type="ECO:0000256" key="12">
    <source>
        <dbReference type="ARBA" id="ARBA00023204"/>
    </source>
</evidence>
<dbReference type="CDD" id="cd09898">
    <property type="entry name" value="H3TH_53EXO"/>
    <property type="match status" value="1"/>
</dbReference>
<dbReference type="SMART" id="SM00482">
    <property type="entry name" value="POLAc"/>
    <property type="match status" value="1"/>
</dbReference>
<dbReference type="InterPro" id="IPR008918">
    <property type="entry name" value="HhH2"/>
</dbReference>
<dbReference type="Pfam" id="PF00476">
    <property type="entry name" value="DNA_pol_A"/>
    <property type="match status" value="1"/>
</dbReference>
<keyword evidence="6" id="KW-0540">Nuclease</keyword>
<dbReference type="SMART" id="SM00475">
    <property type="entry name" value="53EXOc"/>
    <property type="match status" value="1"/>
</dbReference>
<dbReference type="FunFam" id="3.30.420.10:FF:000026">
    <property type="entry name" value="DNA polymerase I"/>
    <property type="match status" value="1"/>
</dbReference>
<evidence type="ECO:0000256" key="1">
    <source>
        <dbReference type="ARBA" id="ARBA00007705"/>
    </source>
</evidence>
<dbReference type="FunFam" id="1.20.1060.10:FF:000001">
    <property type="entry name" value="DNA polymerase I"/>
    <property type="match status" value="1"/>
</dbReference>
<dbReference type="GO" id="GO:0003677">
    <property type="term" value="F:DNA binding"/>
    <property type="evidence" value="ECO:0007669"/>
    <property type="project" value="UniProtKB-KW"/>
</dbReference>
<dbReference type="GO" id="GO:0008408">
    <property type="term" value="F:3'-5' exonuclease activity"/>
    <property type="evidence" value="ECO:0007669"/>
    <property type="project" value="InterPro"/>
</dbReference>
<dbReference type="PANTHER" id="PTHR10133">
    <property type="entry name" value="DNA POLYMERASE I"/>
    <property type="match status" value="1"/>
</dbReference>
<keyword evidence="8" id="KW-0378">Hydrolase</keyword>
<dbReference type="CDD" id="cd09859">
    <property type="entry name" value="PIN_53EXO"/>
    <property type="match status" value="1"/>
</dbReference>
<feature type="domain" description="DNA-directed DNA polymerase family A palm" evidence="16">
    <location>
        <begin position="649"/>
        <end position="855"/>
    </location>
</feature>
<dbReference type="PANTHER" id="PTHR10133:SF27">
    <property type="entry name" value="DNA POLYMERASE NU"/>
    <property type="match status" value="1"/>
</dbReference>
<dbReference type="SUPFAM" id="SSF53098">
    <property type="entry name" value="Ribonuclease H-like"/>
    <property type="match status" value="1"/>
</dbReference>
<dbReference type="Gene3D" id="3.40.50.1010">
    <property type="entry name" value="5'-nuclease"/>
    <property type="match status" value="1"/>
</dbReference>
<feature type="domain" description="3'-5' exonuclease" evidence="14">
    <location>
        <begin position="296"/>
        <end position="482"/>
    </location>
</feature>
<feature type="domain" description="5'-3' exonuclease" evidence="15">
    <location>
        <begin position="4"/>
        <end position="262"/>
    </location>
</feature>
<keyword evidence="7" id="KW-0227">DNA damage</keyword>
<dbReference type="NCBIfam" id="TIGR00593">
    <property type="entry name" value="pola"/>
    <property type="match status" value="1"/>
</dbReference>
<keyword evidence="9" id="KW-0269">Exonuclease</keyword>